<dbReference type="EMBL" id="QFYQ01000001">
    <property type="protein sequence ID" value="RAK54042.1"/>
    <property type="molecule type" value="Genomic_DNA"/>
</dbReference>
<proteinExistence type="predicted"/>
<evidence type="ECO:0000256" key="1">
    <source>
        <dbReference type="SAM" id="Phobius"/>
    </source>
</evidence>
<gene>
    <name evidence="2" type="ORF">DJ017_05650</name>
</gene>
<comment type="caution">
    <text evidence="2">The sequence shown here is derived from an EMBL/GenBank/DDBJ whole genome shotgun (WGS) entry which is preliminary data.</text>
</comment>
<protein>
    <submittedName>
        <fullName evidence="2">DUF2784 domain-containing protein</fullName>
    </submittedName>
</protein>
<keyword evidence="3" id="KW-1185">Reference proteome</keyword>
<name>A0A328AGY8_9CAUL</name>
<organism evidence="2 3">
    <name type="scientific">Phenylobacterium soli</name>
    <dbReference type="NCBI Taxonomy" id="2170551"/>
    <lineage>
        <taxon>Bacteria</taxon>
        <taxon>Pseudomonadati</taxon>
        <taxon>Pseudomonadota</taxon>
        <taxon>Alphaproteobacteria</taxon>
        <taxon>Caulobacterales</taxon>
        <taxon>Caulobacteraceae</taxon>
        <taxon>Phenylobacterium</taxon>
    </lineage>
</organism>
<reference evidence="3" key="1">
    <citation type="submission" date="2018-05" db="EMBL/GenBank/DDBJ databases">
        <authorList>
            <person name="Li X."/>
        </authorList>
    </citation>
    <scope>NUCLEOTIDE SEQUENCE [LARGE SCALE GENOMIC DNA]</scope>
    <source>
        <strain evidence="3">LX32</strain>
    </source>
</reference>
<keyword evidence="1" id="KW-0472">Membrane</keyword>
<dbReference type="AlphaFoldDB" id="A0A328AGY8"/>
<keyword evidence="1" id="KW-1133">Transmembrane helix</keyword>
<feature type="transmembrane region" description="Helical" evidence="1">
    <location>
        <begin position="90"/>
        <end position="115"/>
    </location>
</feature>
<keyword evidence="1" id="KW-0812">Transmembrane</keyword>
<dbReference type="Pfam" id="PF10861">
    <property type="entry name" value="DUF2784"/>
    <property type="match status" value="1"/>
</dbReference>
<accession>A0A328AGY8</accession>
<dbReference type="Proteomes" id="UP000249254">
    <property type="component" value="Unassembled WGS sequence"/>
</dbReference>
<sequence>MTALLGRAVLALHLLVIAFNVFGLVATPLGAWRGWVWVRVRWWRALHLVSLAAVAVQAVLGRACVLTLWQDALTGGGRADPLIMRTVNSLIYWPLPIWVFTGLYLAVFAYALWLWRVVRPR</sequence>
<dbReference type="OrthoDB" id="7211071at2"/>
<evidence type="ECO:0000313" key="2">
    <source>
        <dbReference type="EMBL" id="RAK54042.1"/>
    </source>
</evidence>
<evidence type="ECO:0000313" key="3">
    <source>
        <dbReference type="Proteomes" id="UP000249254"/>
    </source>
</evidence>
<feature type="transmembrane region" description="Helical" evidence="1">
    <location>
        <begin position="47"/>
        <end position="69"/>
    </location>
</feature>
<dbReference type="InterPro" id="IPR021218">
    <property type="entry name" value="DUF2784"/>
</dbReference>
<dbReference type="RefSeq" id="WP_111527793.1">
    <property type="nucleotide sequence ID" value="NZ_JBHRSG010000002.1"/>
</dbReference>